<dbReference type="EMBL" id="JAASRN010000002">
    <property type="protein sequence ID" value="NIK74253.1"/>
    <property type="molecule type" value="Genomic_DNA"/>
</dbReference>
<dbReference type="SUPFAM" id="SSF51984">
    <property type="entry name" value="MurCD N-terminal domain"/>
    <property type="match status" value="1"/>
</dbReference>
<keyword evidence="4" id="KW-0067">ATP-binding</keyword>
<dbReference type="Pfam" id="PF01225">
    <property type="entry name" value="Mur_ligase"/>
    <property type="match status" value="1"/>
</dbReference>
<dbReference type="Gene3D" id="3.90.190.20">
    <property type="entry name" value="Mur ligase, C-terminal domain"/>
    <property type="match status" value="1"/>
</dbReference>
<feature type="domain" description="Mur ligase central" evidence="11">
    <location>
        <begin position="112"/>
        <end position="290"/>
    </location>
</feature>
<dbReference type="Pfam" id="PF08245">
    <property type="entry name" value="Mur_ligase_M"/>
    <property type="match status" value="1"/>
</dbReference>
<dbReference type="GO" id="GO:0051301">
    <property type="term" value="P:cell division"/>
    <property type="evidence" value="ECO:0007669"/>
    <property type="project" value="UniProtKB-KW"/>
</dbReference>
<dbReference type="GO" id="GO:0009252">
    <property type="term" value="P:peptidoglycan biosynthetic process"/>
    <property type="evidence" value="ECO:0007669"/>
    <property type="project" value="UniProtKB-KW"/>
</dbReference>
<keyword evidence="3" id="KW-0547">Nucleotide-binding</keyword>
<dbReference type="Gene3D" id="3.40.1190.10">
    <property type="entry name" value="Mur-like, catalytic domain"/>
    <property type="match status" value="1"/>
</dbReference>
<dbReference type="SUPFAM" id="SSF53623">
    <property type="entry name" value="MurD-like peptide ligases, catalytic domain"/>
    <property type="match status" value="1"/>
</dbReference>
<keyword evidence="13" id="KW-1185">Reference proteome</keyword>
<dbReference type="SUPFAM" id="SSF53244">
    <property type="entry name" value="MurD-like peptide ligases, peptide-binding domain"/>
    <property type="match status" value="1"/>
</dbReference>
<proteinExistence type="predicted"/>
<dbReference type="InterPro" id="IPR000713">
    <property type="entry name" value="Mur_ligase_N"/>
</dbReference>
<evidence type="ECO:0000313" key="12">
    <source>
        <dbReference type="EMBL" id="NIK74253.1"/>
    </source>
</evidence>
<comment type="caution">
    <text evidence="12">The sequence shown here is derived from an EMBL/GenBank/DDBJ whole genome shotgun (WGS) entry which is preliminary data.</text>
</comment>
<dbReference type="InterPro" id="IPR036615">
    <property type="entry name" value="Mur_ligase_C_dom_sf"/>
</dbReference>
<protein>
    <submittedName>
        <fullName evidence="12">UDP-N-acetylmuramate: L-alanyl-gamma-D-glutamyl-meso-diaminopimelate ligase</fullName>
        <ecNumber evidence="12">6.3.2.-</ecNumber>
    </submittedName>
</protein>
<gene>
    <name evidence="12" type="ORF">FHS56_001766</name>
</gene>
<dbReference type="Pfam" id="PF02875">
    <property type="entry name" value="Mur_ligase_C"/>
    <property type="match status" value="1"/>
</dbReference>
<feature type="domain" description="Mur ligase C-terminal" evidence="10">
    <location>
        <begin position="313"/>
        <end position="443"/>
    </location>
</feature>
<evidence type="ECO:0000259" key="10">
    <source>
        <dbReference type="Pfam" id="PF02875"/>
    </source>
</evidence>
<evidence type="ECO:0000256" key="6">
    <source>
        <dbReference type="ARBA" id="ARBA00022984"/>
    </source>
</evidence>
<sequence>MVRHQKIHFIAIGGSIMHSLAIELKRQGVEVSGSDDEIFEPSRSRLATHGLLPKQEGWFPERIHKDLDAVIVGMHAKADNPELQRAQSLGIPVYSFPEFIYRFAEDKQRIVVAGSHGKTTITSMIMHVLKHYGRSFDYVVGAKVEGFDNNIRLSEEAPVIIIEGDEYPAAVFKPEPKFFYYHPHITVISGIAWDHANVYPTEDEYVRQFEKLADLGSVKAGSIVYNKEDARLSSIVEGKERPDVSLIPYQTHPYRVQNGLYELKLPNKSYLAVEVFGKHNMANIAAAKAVCMRIGITEDMFYEAIRSFKGAQRRLQLISESPAISVFSDFAHAPSKVKASIGALKERNPERRLLACLELHTYSSLNRNFLPQYKDSMKAADLRAVYFNPAKLLQKGLPTLHADDIRNAFNDPELQVFDNSHQMQEFIEKQVEPGMNVLLMSSGNFDNLDLQAVGQKLCINS</sequence>
<dbReference type="PANTHER" id="PTHR43445">
    <property type="entry name" value="UDP-N-ACETYLMURAMATE--L-ALANINE LIGASE-RELATED"/>
    <property type="match status" value="1"/>
</dbReference>
<accession>A0A846MRS0</accession>
<keyword evidence="7" id="KW-0131">Cell cycle</keyword>
<dbReference type="InterPro" id="IPR036565">
    <property type="entry name" value="Mur-like_cat_sf"/>
</dbReference>
<dbReference type="InterPro" id="IPR050061">
    <property type="entry name" value="MurCDEF_pg_biosynth"/>
</dbReference>
<evidence type="ECO:0000256" key="4">
    <source>
        <dbReference type="ARBA" id="ARBA00022840"/>
    </source>
</evidence>
<evidence type="ECO:0000313" key="13">
    <source>
        <dbReference type="Proteomes" id="UP000537126"/>
    </source>
</evidence>
<dbReference type="Proteomes" id="UP000537126">
    <property type="component" value="Unassembled WGS sequence"/>
</dbReference>
<dbReference type="GO" id="GO:0008360">
    <property type="term" value="P:regulation of cell shape"/>
    <property type="evidence" value="ECO:0007669"/>
    <property type="project" value="UniProtKB-KW"/>
</dbReference>
<feature type="domain" description="Mur ligase N-terminal catalytic" evidence="9">
    <location>
        <begin position="6"/>
        <end position="107"/>
    </location>
</feature>
<dbReference type="PANTHER" id="PTHR43445:SF5">
    <property type="entry name" value="UDP-N-ACETYLMURAMATE--L-ALANYL-GAMMA-D-GLUTAMYL-MESO-2,6-DIAMINOHEPTANDIOATE LIGASE"/>
    <property type="match status" value="1"/>
</dbReference>
<evidence type="ECO:0000256" key="3">
    <source>
        <dbReference type="ARBA" id="ARBA00022741"/>
    </source>
</evidence>
<dbReference type="RefSeq" id="WP_166919759.1">
    <property type="nucleotide sequence ID" value="NZ_JAASRN010000002.1"/>
</dbReference>
<dbReference type="GO" id="GO:0005524">
    <property type="term" value="F:ATP binding"/>
    <property type="evidence" value="ECO:0007669"/>
    <property type="project" value="UniProtKB-KW"/>
</dbReference>
<evidence type="ECO:0000256" key="2">
    <source>
        <dbReference type="ARBA" id="ARBA00022618"/>
    </source>
</evidence>
<keyword evidence="1 12" id="KW-0436">Ligase</keyword>
<name>A0A846MRS0_9BACT</name>
<evidence type="ECO:0000259" key="9">
    <source>
        <dbReference type="Pfam" id="PF01225"/>
    </source>
</evidence>
<keyword evidence="2" id="KW-0132">Cell division</keyword>
<dbReference type="GO" id="GO:0016881">
    <property type="term" value="F:acid-amino acid ligase activity"/>
    <property type="evidence" value="ECO:0007669"/>
    <property type="project" value="InterPro"/>
</dbReference>
<dbReference type="AlphaFoldDB" id="A0A846MRS0"/>
<dbReference type="GO" id="GO:0071555">
    <property type="term" value="P:cell wall organization"/>
    <property type="evidence" value="ECO:0007669"/>
    <property type="project" value="UniProtKB-KW"/>
</dbReference>
<evidence type="ECO:0000256" key="1">
    <source>
        <dbReference type="ARBA" id="ARBA00022598"/>
    </source>
</evidence>
<evidence type="ECO:0000256" key="5">
    <source>
        <dbReference type="ARBA" id="ARBA00022960"/>
    </source>
</evidence>
<evidence type="ECO:0000256" key="8">
    <source>
        <dbReference type="ARBA" id="ARBA00023316"/>
    </source>
</evidence>
<keyword evidence="8" id="KW-0961">Cell wall biogenesis/degradation</keyword>
<dbReference type="InterPro" id="IPR004101">
    <property type="entry name" value="Mur_ligase_C"/>
</dbReference>
<keyword evidence="6" id="KW-0573">Peptidoglycan synthesis</keyword>
<dbReference type="InterPro" id="IPR013221">
    <property type="entry name" value="Mur_ligase_cen"/>
</dbReference>
<keyword evidence="5" id="KW-0133">Cell shape</keyword>
<reference evidence="12 13" key="1">
    <citation type="submission" date="2020-03" db="EMBL/GenBank/DDBJ databases">
        <title>Genomic Encyclopedia of Type Strains, Phase IV (KMG-IV): sequencing the most valuable type-strain genomes for metagenomic binning, comparative biology and taxonomic classification.</title>
        <authorList>
            <person name="Goeker M."/>
        </authorList>
    </citation>
    <scope>NUCLEOTIDE SEQUENCE [LARGE SCALE GENOMIC DNA]</scope>
    <source>
        <strain evidence="12 13">DSM 5718</strain>
    </source>
</reference>
<organism evidence="12 13">
    <name type="scientific">Thermonema lapsum</name>
    <dbReference type="NCBI Taxonomy" id="28195"/>
    <lineage>
        <taxon>Bacteria</taxon>
        <taxon>Pseudomonadati</taxon>
        <taxon>Bacteroidota</taxon>
        <taxon>Cytophagia</taxon>
        <taxon>Cytophagales</taxon>
        <taxon>Thermonemataceae</taxon>
        <taxon>Thermonema</taxon>
    </lineage>
</organism>
<dbReference type="EC" id="6.3.2.-" evidence="12"/>
<evidence type="ECO:0000259" key="11">
    <source>
        <dbReference type="Pfam" id="PF08245"/>
    </source>
</evidence>
<evidence type="ECO:0000256" key="7">
    <source>
        <dbReference type="ARBA" id="ARBA00023306"/>
    </source>
</evidence>
<dbReference type="Gene3D" id="3.40.50.720">
    <property type="entry name" value="NAD(P)-binding Rossmann-like Domain"/>
    <property type="match status" value="1"/>
</dbReference>